<dbReference type="Gene3D" id="3.80.10.10">
    <property type="entry name" value="Ribonuclease Inhibitor"/>
    <property type="match status" value="1"/>
</dbReference>
<sequence>MKAFFPTFEDGISFEDMKYIDPRLWVTIIQLISGLPESLNRYAIPLSDTYLPRLQAIHPTPNMTLITILDLSGRLEITDDSIDRLGSLMGLAVLNLSFTNVTSWGIKKLVMCIGRDETGEFQGPGRLRILSLRGCGRVTDNIREALERFPLLSVVDLRRTQAKNIPFGGFKPTEEQSHSTLFFPLPTLTWMDALLEKFPTSNIFLSKSRPYILHIYRLIHPSLPARAQSSNSGGSTLTLFPDGSVDVQSASDDVKPRIKSENNSRKYWGAKFKGRKAVEGPMDGDGSFMDWEANMVAEQELERHNSRARADHFYSKATAPTPKARQNIDWMSINQERGLQGRVEDRQKMFLRQPPDYDTLPALNKSSSSSIFVTQSEKDKEVMVKRIKIDDSKDLRRKKVAANLLRAIFQDNSSTSNTIEPVEDASPKPAPGRNPFAVKRTKSGAMRRQSSDITSSQPSSDPKETSTADFNSSERSSSDIHSSRSGPKTLSADISTTLAEKTIPDPVSNKMPTVPASLKPKKNVVGNKPEKPKPAFDMLAWASKKK</sequence>
<keyword evidence="3" id="KW-1185">Reference proteome</keyword>
<organism evidence="2 3">
    <name type="scientific">Sphaerobolus stellatus (strain SS14)</name>
    <dbReference type="NCBI Taxonomy" id="990650"/>
    <lineage>
        <taxon>Eukaryota</taxon>
        <taxon>Fungi</taxon>
        <taxon>Dikarya</taxon>
        <taxon>Basidiomycota</taxon>
        <taxon>Agaricomycotina</taxon>
        <taxon>Agaricomycetes</taxon>
        <taxon>Phallomycetidae</taxon>
        <taxon>Geastrales</taxon>
        <taxon>Sphaerobolaceae</taxon>
        <taxon>Sphaerobolus</taxon>
    </lineage>
</organism>
<name>A0A0C9UXW5_SPHS4</name>
<evidence type="ECO:0000256" key="1">
    <source>
        <dbReference type="SAM" id="MobiDB-lite"/>
    </source>
</evidence>
<dbReference type="AlphaFoldDB" id="A0A0C9UXW5"/>
<feature type="compositionally biased region" description="Low complexity" evidence="1">
    <location>
        <begin position="451"/>
        <end position="460"/>
    </location>
</feature>
<evidence type="ECO:0000313" key="2">
    <source>
        <dbReference type="EMBL" id="KIJ34152.1"/>
    </source>
</evidence>
<feature type="region of interest" description="Disordered" evidence="1">
    <location>
        <begin position="416"/>
        <end position="534"/>
    </location>
</feature>
<dbReference type="Proteomes" id="UP000054279">
    <property type="component" value="Unassembled WGS sequence"/>
</dbReference>
<accession>A0A0C9UXW5</accession>
<dbReference type="OrthoDB" id="3215314at2759"/>
<protein>
    <submittedName>
        <fullName evidence="2">Uncharacterized protein</fullName>
    </submittedName>
</protein>
<dbReference type="InterPro" id="IPR032675">
    <property type="entry name" value="LRR_dom_sf"/>
</dbReference>
<evidence type="ECO:0000313" key="3">
    <source>
        <dbReference type="Proteomes" id="UP000054279"/>
    </source>
</evidence>
<feature type="compositionally biased region" description="Polar residues" evidence="1">
    <location>
        <begin position="486"/>
        <end position="499"/>
    </location>
</feature>
<gene>
    <name evidence="2" type="ORF">M422DRAFT_35216</name>
</gene>
<dbReference type="EMBL" id="KN837203">
    <property type="protein sequence ID" value="KIJ34152.1"/>
    <property type="molecule type" value="Genomic_DNA"/>
</dbReference>
<proteinExistence type="predicted"/>
<reference evidence="2 3" key="1">
    <citation type="submission" date="2014-06" db="EMBL/GenBank/DDBJ databases">
        <title>Evolutionary Origins and Diversification of the Mycorrhizal Mutualists.</title>
        <authorList>
            <consortium name="DOE Joint Genome Institute"/>
            <consortium name="Mycorrhizal Genomics Consortium"/>
            <person name="Kohler A."/>
            <person name="Kuo A."/>
            <person name="Nagy L.G."/>
            <person name="Floudas D."/>
            <person name="Copeland A."/>
            <person name="Barry K.W."/>
            <person name="Cichocki N."/>
            <person name="Veneault-Fourrey C."/>
            <person name="LaButti K."/>
            <person name="Lindquist E.A."/>
            <person name="Lipzen A."/>
            <person name="Lundell T."/>
            <person name="Morin E."/>
            <person name="Murat C."/>
            <person name="Riley R."/>
            <person name="Ohm R."/>
            <person name="Sun H."/>
            <person name="Tunlid A."/>
            <person name="Henrissat B."/>
            <person name="Grigoriev I.V."/>
            <person name="Hibbett D.S."/>
            <person name="Martin F."/>
        </authorList>
    </citation>
    <scope>NUCLEOTIDE SEQUENCE [LARGE SCALE GENOMIC DNA]</scope>
    <source>
        <strain evidence="2 3">SS14</strain>
    </source>
</reference>
<dbReference type="HOGENOM" id="CLU_498908_0_0_1"/>
<dbReference type="SUPFAM" id="SSF52047">
    <property type="entry name" value="RNI-like"/>
    <property type="match status" value="1"/>
</dbReference>